<dbReference type="PANTHER" id="PTHR11434:SF21">
    <property type="entry name" value="NADH DEHYDROGENASE SUBUNIT 4L-RELATED"/>
    <property type="match status" value="1"/>
</dbReference>
<comment type="function">
    <text evidence="1">NDH-1 shuttles electrons from NADH, via FMN and iron-sulfur (Fe-S) centers, to quinones in the respiratory chain. The immediate electron acceptor for the enzyme in this species is believed to be ubiquinone. Couples the redox reaction to proton translocation (for every two electrons transferred, four hydrogen ions are translocated across the cytoplasmic membrane), and thus conserves the redox energy in a proton gradient.</text>
</comment>
<evidence type="ECO:0000256" key="8">
    <source>
        <dbReference type="ARBA" id="ARBA00022989"/>
    </source>
</evidence>
<dbReference type="GO" id="GO:0050136">
    <property type="term" value="F:NADH dehydrogenase (quinone) (non-electrogenic) activity"/>
    <property type="evidence" value="ECO:0007669"/>
    <property type="project" value="UniProtKB-UniRule"/>
</dbReference>
<proteinExistence type="inferred from homology"/>
<evidence type="ECO:0000256" key="11">
    <source>
        <dbReference type="HAMAP-Rule" id="MF_01456"/>
    </source>
</evidence>
<evidence type="ECO:0000256" key="5">
    <source>
        <dbReference type="ARBA" id="ARBA00022692"/>
    </source>
</evidence>
<dbReference type="Pfam" id="PF00420">
    <property type="entry name" value="Oxidored_q2"/>
    <property type="match status" value="1"/>
</dbReference>
<dbReference type="STRING" id="1465490.SAMN05444277_10631"/>
<dbReference type="FunFam" id="1.10.287.3510:FF:000001">
    <property type="entry name" value="NADH-quinone oxidoreductase subunit K"/>
    <property type="match status" value="1"/>
</dbReference>
<keyword evidence="6 11" id="KW-0874">Quinone</keyword>
<dbReference type="PANTHER" id="PTHR11434">
    <property type="entry name" value="NADH-UBIQUINONE OXIDOREDUCTASE SUBUNIT ND4L"/>
    <property type="match status" value="1"/>
</dbReference>
<dbReference type="HAMAP" id="MF_01456">
    <property type="entry name" value="NDH1_NuoK"/>
    <property type="match status" value="1"/>
</dbReference>
<gene>
    <name evidence="11" type="primary">nuoK</name>
    <name evidence="12" type="ORF">SAMN05444277_10631</name>
</gene>
<feature type="transmembrane region" description="Helical" evidence="11">
    <location>
        <begin position="36"/>
        <end position="55"/>
    </location>
</feature>
<feature type="transmembrane region" description="Helical" evidence="11">
    <location>
        <begin position="75"/>
        <end position="98"/>
    </location>
</feature>
<keyword evidence="11" id="KW-1003">Cell membrane</keyword>
<comment type="function">
    <text evidence="11">NDH-1 shuttles electrons from NADH, via FMN and iron-sulfur (Fe-S) centers, to quinones in the respiratory chain. The immediate electron acceptor for the enzyme in this species is believed to be a menaquinone. Couples the redox reaction to proton translocation (for every two electrons transferred, four hydrogen ions are translocated across the cytoplasmic membrane), and thus conserves the redox energy in a proton gradient.</text>
</comment>
<evidence type="ECO:0000256" key="3">
    <source>
        <dbReference type="ARBA" id="ARBA00010519"/>
    </source>
</evidence>
<evidence type="ECO:0000256" key="4">
    <source>
        <dbReference type="ARBA" id="ARBA00022448"/>
    </source>
</evidence>
<evidence type="ECO:0000256" key="7">
    <source>
        <dbReference type="ARBA" id="ARBA00022967"/>
    </source>
</evidence>
<dbReference type="GO" id="GO:0005886">
    <property type="term" value="C:plasma membrane"/>
    <property type="evidence" value="ECO:0007669"/>
    <property type="project" value="UniProtKB-SubCell"/>
</dbReference>
<keyword evidence="7 11" id="KW-1278">Translocase</keyword>
<comment type="subunit">
    <text evidence="11">NDH-1 is composed of 14 different subunits. Subunits NuoA, H, J, K, L, M, N constitute the membrane sector of the complex.</text>
</comment>
<evidence type="ECO:0000256" key="1">
    <source>
        <dbReference type="ARBA" id="ARBA00002378"/>
    </source>
</evidence>
<dbReference type="GO" id="GO:0030964">
    <property type="term" value="C:NADH dehydrogenase complex"/>
    <property type="evidence" value="ECO:0007669"/>
    <property type="project" value="TreeGrafter"/>
</dbReference>
<dbReference type="RefSeq" id="WP_090658271.1">
    <property type="nucleotide sequence ID" value="NZ_FOXQ01000006.1"/>
</dbReference>
<protein>
    <recommendedName>
        <fullName evidence="11">NADH-quinone oxidoreductase subunit K</fullName>
        <ecNumber evidence="11">7.1.1.-</ecNumber>
    </recommendedName>
    <alternativeName>
        <fullName evidence="11">NADH dehydrogenase I subunit K</fullName>
    </alternativeName>
    <alternativeName>
        <fullName evidence="11">NDH-1 subunit K</fullName>
    </alternativeName>
</protein>
<evidence type="ECO:0000256" key="10">
    <source>
        <dbReference type="ARBA" id="ARBA00023136"/>
    </source>
</evidence>
<keyword evidence="5 11" id="KW-0812">Transmembrane</keyword>
<dbReference type="OrthoDB" id="9810120at2"/>
<dbReference type="GO" id="GO:0042773">
    <property type="term" value="P:ATP synthesis coupled electron transport"/>
    <property type="evidence" value="ECO:0007669"/>
    <property type="project" value="InterPro"/>
</dbReference>
<dbReference type="AlphaFoldDB" id="A0A1I5W900"/>
<accession>A0A1I5W900</accession>
<keyword evidence="4 11" id="KW-0813">Transport</keyword>
<dbReference type="Gene3D" id="1.10.287.3510">
    <property type="match status" value="1"/>
</dbReference>
<evidence type="ECO:0000313" key="12">
    <source>
        <dbReference type="EMBL" id="SFQ16087.1"/>
    </source>
</evidence>
<evidence type="ECO:0000256" key="2">
    <source>
        <dbReference type="ARBA" id="ARBA00004141"/>
    </source>
</evidence>
<dbReference type="Proteomes" id="UP000199031">
    <property type="component" value="Unassembled WGS sequence"/>
</dbReference>
<dbReference type="NCBIfam" id="NF004320">
    <property type="entry name" value="PRK05715.1-2"/>
    <property type="match status" value="1"/>
</dbReference>
<dbReference type="InterPro" id="IPR039428">
    <property type="entry name" value="NUOK/Mnh_C1-like"/>
</dbReference>
<keyword evidence="8 11" id="KW-1133">Transmembrane helix</keyword>
<evidence type="ECO:0000256" key="6">
    <source>
        <dbReference type="ARBA" id="ARBA00022719"/>
    </source>
</evidence>
<reference evidence="12 13" key="1">
    <citation type="submission" date="2016-10" db="EMBL/GenBank/DDBJ databases">
        <authorList>
            <person name="de Groot N.N."/>
        </authorList>
    </citation>
    <scope>NUCLEOTIDE SEQUENCE [LARGE SCALE GENOMIC DNA]</scope>
    <source>
        <strain evidence="12 13">DSM 28286</strain>
    </source>
</reference>
<feature type="transmembrane region" description="Helical" evidence="11">
    <location>
        <begin position="6"/>
        <end position="24"/>
    </location>
</feature>
<dbReference type="EMBL" id="FOXQ01000006">
    <property type="protein sequence ID" value="SFQ16087.1"/>
    <property type="molecule type" value="Genomic_DNA"/>
</dbReference>
<comment type="catalytic activity">
    <reaction evidence="11">
        <text>a quinone + NADH + 5 H(+)(in) = a quinol + NAD(+) + 4 H(+)(out)</text>
        <dbReference type="Rhea" id="RHEA:57888"/>
        <dbReference type="ChEBI" id="CHEBI:15378"/>
        <dbReference type="ChEBI" id="CHEBI:24646"/>
        <dbReference type="ChEBI" id="CHEBI:57540"/>
        <dbReference type="ChEBI" id="CHEBI:57945"/>
        <dbReference type="ChEBI" id="CHEBI:132124"/>
    </reaction>
</comment>
<keyword evidence="10 11" id="KW-0472">Membrane</keyword>
<evidence type="ECO:0000313" key="13">
    <source>
        <dbReference type="Proteomes" id="UP000199031"/>
    </source>
</evidence>
<dbReference type="EC" id="7.1.1.-" evidence="11"/>
<dbReference type="InterPro" id="IPR001133">
    <property type="entry name" value="NADH_UbQ_OxRdtase_chain4L/K"/>
</dbReference>
<name>A0A1I5W900_9BACT</name>
<organism evidence="12 13">
    <name type="scientific">Parafilimonas terrae</name>
    <dbReference type="NCBI Taxonomy" id="1465490"/>
    <lineage>
        <taxon>Bacteria</taxon>
        <taxon>Pseudomonadati</taxon>
        <taxon>Bacteroidota</taxon>
        <taxon>Chitinophagia</taxon>
        <taxon>Chitinophagales</taxon>
        <taxon>Chitinophagaceae</taxon>
        <taxon>Parafilimonas</taxon>
    </lineage>
</organism>
<sequence>MPIQYYIILAAALFCIGVTGVLIRRNAIIIFMCVELMLNSVNLLLVAFSKMHYAISSANNKGTAAITTGTDAQLFVFFIMVVAAAEVSVGLAIIVMMYRNVHSTDVNFLNRLKN</sequence>
<keyword evidence="13" id="KW-1185">Reference proteome</keyword>
<comment type="subcellular location">
    <subcellularLocation>
        <location evidence="11">Cell membrane</location>
        <topology evidence="11">Multi-pass membrane protein</topology>
    </subcellularLocation>
    <subcellularLocation>
        <location evidence="2">Membrane</location>
        <topology evidence="2">Multi-pass membrane protein</topology>
    </subcellularLocation>
</comment>
<evidence type="ECO:0000256" key="9">
    <source>
        <dbReference type="ARBA" id="ARBA00023027"/>
    </source>
</evidence>
<dbReference type="GO" id="GO:0048038">
    <property type="term" value="F:quinone binding"/>
    <property type="evidence" value="ECO:0007669"/>
    <property type="project" value="UniProtKB-KW"/>
</dbReference>
<keyword evidence="9 11" id="KW-0520">NAD</keyword>
<comment type="similarity">
    <text evidence="3 11">Belongs to the complex I subunit 4L family.</text>
</comment>